<comment type="caution">
    <text evidence="6">The sequence shown here is derived from an EMBL/GenBank/DDBJ whole genome shotgun (WGS) entry which is preliminary data.</text>
</comment>
<organism evidence="6 7">
    <name type="scientific">Nonomuraea turkmeniaca</name>
    <dbReference type="NCBI Taxonomy" id="103838"/>
    <lineage>
        <taxon>Bacteria</taxon>
        <taxon>Bacillati</taxon>
        <taxon>Actinomycetota</taxon>
        <taxon>Actinomycetes</taxon>
        <taxon>Streptosporangiales</taxon>
        <taxon>Streptosporangiaceae</taxon>
        <taxon>Nonomuraea</taxon>
    </lineage>
</organism>
<dbReference type="Proteomes" id="UP000309128">
    <property type="component" value="Unassembled WGS sequence"/>
</dbReference>
<evidence type="ECO:0000256" key="2">
    <source>
        <dbReference type="ARBA" id="ARBA00022729"/>
    </source>
</evidence>
<keyword evidence="4" id="KW-0564">Palmitate</keyword>
<reference evidence="6 7" key="1">
    <citation type="submission" date="2019-05" db="EMBL/GenBank/DDBJ databases">
        <title>Draft genome sequence of Nonomuraea turkmeniaca DSM 43926.</title>
        <authorList>
            <person name="Saricaoglu S."/>
            <person name="Isik K."/>
        </authorList>
    </citation>
    <scope>NUCLEOTIDE SEQUENCE [LARGE SCALE GENOMIC DNA]</scope>
    <source>
        <strain evidence="6 7">DSM 43926</strain>
    </source>
</reference>
<accession>A0A5S4FWK5</accession>
<protein>
    <submittedName>
        <fullName evidence="6">Extracellular solute-binding protein</fullName>
    </submittedName>
</protein>
<keyword evidence="5" id="KW-0449">Lipoprotein</keyword>
<proteinExistence type="predicted"/>
<dbReference type="PANTHER" id="PTHR43649:SF33">
    <property type="entry name" value="POLYGALACTURONAN_RHAMNOGALACTURONAN-BINDING PROTEIN YTCQ"/>
    <property type="match status" value="1"/>
</dbReference>
<gene>
    <name evidence="6" type="ORF">ETD86_02770</name>
</gene>
<evidence type="ECO:0000256" key="4">
    <source>
        <dbReference type="ARBA" id="ARBA00023139"/>
    </source>
</evidence>
<dbReference type="Gene3D" id="3.40.190.10">
    <property type="entry name" value="Periplasmic binding protein-like II"/>
    <property type="match status" value="1"/>
</dbReference>
<keyword evidence="1" id="KW-1003">Cell membrane</keyword>
<dbReference type="AlphaFoldDB" id="A0A5S4FWK5"/>
<dbReference type="Pfam" id="PF01547">
    <property type="entry name" value="SBP_bac_1"/>
    <property type="match status" value="1"/>
</dbReference>
<evidence type="ECO:0000313" key="7">
    <source>
        <dbReference type="Proteomes" id="UP000309128"/>
    </source>
</evidence>
<name>A0A5S4FWK5_9ACTN</name>
<dbReference type="InterPro" id="IPR006059">
    <property type="entry name" value="SBP"/>
</dbReference>
<keyword evidence="3" id="KW-0472">Membrane</keyword>
<dbReference type="SUPFAM" id="SSF53850">
    <property type="entry name" value="Periplasmic binding protein-like II"/>
    <property type="match status" value="1"/>
</dbReference>
<dbReference type="OrthoDB" id="8317736at2"/>
<keyword evidence="7" id="KW-1185">Reference proteome</keyword>
<keyword evidence="2" id="KW-0732">Signal</keyword>
<evidence type="ECO:0000256" key="1">
    <source>
        <dbReference type="ARBA" id="ARBA00022475"/>
    </source>
</evidence>
<evidence type="ECO:0000256" key="5">
    <source>
        <dbReference type="ARBA" id="ARBA00023288"/>
    </source>
</evidence>
<evidence type="ECO:0000256" key="3">
    <source>
        <dbReference type="ARBA" id="ARBA00023136"/>
    </source>
</evidence>
<dbReference type="EMBL" id="VCKY01000005">
    <property type="protein sequence ID" value="TMR25053.1"/>
    <property type="molecule type" value="Genomic_DNA"/>
</dbReference>
<dbReference type="PROSITE" id="PS51257">
    <property type="entry name" value="PROKAR_LIPOPROTEIN"/>
    <property type="match status" value="1"/>
</dbReference>
<dbReference type="PANTHER" id="PTHR43649">
    <property type="entry name" value="ARABINOSE-BINDING PROTEIN-RELATED"/>
    <property type="match status" value="1"/>
</dbReference>
<sequence length="418" mass="44873">MRKLTAVLLIGALGLAACGKKNSGETAAQESLSYRSSWGAAEPQAKIIKTLFDDFAKETGAKVDLKFVGRTGNENLNAEMASGQGPDLFDTTTGDIETLTAQNLISPLGDVEAAQVPGEGKTVKDVLPEPVRRASSGKNGLAYLPHTIISTAVWYNAAEHPGLNPQTWEEFIAFLDESKKAGRTPIGQDGTIAFYNVFWFYSLLVGANGAGSLAELAKDPANWDKPQVLDAAEKVEQLAKGGYLQRDFMATKFPAAQNAWAQGTYDLNINGTWLASEVQPQLTPGFKVASFQVPAGGKKSIEVGTLGWAVNAKGKNVATAKKFLAFALQKKYMEQFSTVALNIPSRGDVPAPAHMADVQKAVLEAKETHLSYDYAGADKTWWGDMFLPLSDKLISGKIDAATFIREGKKRTADHLANG</sequence>
<evidence type="ECO:0000313" key="6">
    <source>
        <dbReference type="EMBL" id="TMR25053.1"/>
    </source>
</evidence>
<dbReference type="InterPro" id="IPR050490">
    <property type="entry name" value="Bact_solute-bd_prot1"/>
</dbReference>